<dbReference type="InterPro" id="IPR009057">
    <property type="entry name" value="Homeodomain-like_sf"/>
</dbReference>
<dbReference type="Pfam" id="PF00440">
    <property type="entry name" value="TetR_N"/>
    <property type="match status" value="1"/>
</dbReference>
<dbReference type="AlphaFoldDB" id="A0A081P2H8"/>
<protein>
    <submittedName>
        <fullName evidence="6">TetR family transcriptional regulator</fullName>
    </submittedName>
</protein>
<dbReference type="GO" id="GO:0000976">
    <property type="term" value="F:transcription cis-regulatory region binding"/>
    <property type="evidence" value="ECO:0007669"/>
    <property type="project" value="TreeGrafter"/>
</dbReference>
<organism evidence="6 7">
    <name type="scientific">Paenibacillus tyrfis</name>
    <dbReference type="NCBI Taxonomy" id="1501230"/>
    <lineage>
        <taxon>Bacteria</taxon>
        <taxon>Bacillati</taxon>
        <taxon>Bacillota</taxon>
        <taxon>Bacilli</taxon>
        <taxon>Bacillales</taxon>
        <taxon>Paenibacillaceae</taxon>
        <taxon>Paenibacillus</taxon>
    </lineage>
</organism>
<dbReference type="InterPro" id="IPR036271">
    <property type="entry name" value="Tet_transcr_reg_TetR-rel_C_sf"/>
</dbReference>
<sequence length="198" mass="22313">MAPLNDEQLHQIRDERKEQIMEAALKVFSRRGIVGTKMSMIAAEAGISHGLLYHYFKSKDELFTTLVQMAMLGAQDAMKSIYDLQGSPLDKIKYLTKEILDESGRPYFMLIHQARTSEGVPEKVKELVAQYSMNSFVDELLPVFKEGQQTGEIAAGDLVELISAYLSVLSSLMMLNIQDEENYRIPSSDILMRMVTGP</sequence>
<keyword evidence="1" id="KW-0805">Transcription regulation</keyword>
<evidence type="ECO:0000256" key="4">
    <source>
        <dbReference type="PROSITE-ProRule" id="PRU00335"/>
    </source>
</evidence>
<dbReference type="PANTHER" id="PTHR30055:SF234">
    <property type="entry name" value="HTH-TYPE TRANSCRIPTIONAL REGULATOR BETI"/>
    <property type="match status" value="1"/>
</dbReference>
<evidence type="ECO:0000259" key="5">
    <source>
        <dbReference type="PROSITE" id="PS50977"/>
    </source>
</evidence>
<dbReference type="PRINTS" id="PR00455">
    <property type="entry name" value="HTHTETR"/>
</dbReference>
<reference evidence="6 7" key="1">
    <citation type="submission" date="2014-06" db="EMBL/GenBank/DDBJ databases">
        <title>Draft genome sequence of Paenibacillus sp. MSt1.</title>
        <authorList>
            <person name="Aw Y.K."/>
            <person name="Ong K.S."/>
            <person name="Gan H.M."/>
            <person name="Lee S.M."/>
        </authorList>
    </citation>
    <scope>NUCLEOTIDE SEQUENCE [LARGE SCALE GENOMIC DNA]</scope>
    <source>
        <strain evidence="6 7">MSt1</strain>
    </source>
</reference>
<dbReference type="Gene3D" id="1.10.357.10">
    <property type="entry name" value="Tetracycline Repressor, domain 2"/>
    <property type="match status" value="1"/>
</dbReference>
<dbReference type="RefSeq" id="WP_036684034.1">
    <property type="nucleotide sequence ID" value="NZ_FYEP01000022.1"/>
</dbReference>
<feature type="DNA-binding region" description="H-T-H motif" evidence="4">
    <location>
        <begin position="37"/>
        <end position="56"/>
    </location>
</feature>
<dbReference type="EMBL" id="JNVM01000013">
    <property type="protein sequence ID" value="KEQ24901.1"/>
    <property type="molecule type" value="Genomic_DNA"/>
</dbReference>
<gene>
    <name evidence="6" type="ORF">ET33_05925</name>
</gene>
<evidence type="ECO:0000256" key="1">
    <source>
        <dbReference type="ARBA" id="ARBA00023015"/>
    </source>
</evidence>
<keyword evidence="3" id="KW-0804">Transcription</keyword>
<comment type="caution">
    <text evidence="6">The sequence shown here is derived from an EMBL/GenBank/DDBJ whole genome shotgun (WGS) entry which is preliminary data.</text>
</comment>
<keyword evidence="2 4" id="KW-0238">DNA-binding</keyword>
<dbReference type="Proteomes" id="UP000028123">
    <property type="component" value="Unassembled WGS sequence"/>
</dbReference>
<proteinExistence type="predicted"/>
<accession>A0A081P2H8</accession>
<dbReference type="eggNOG" id="COG1309">
    <property type="taxonomic scope" value="Bacteria"/>
</dbReference>
<dbReference type="InterPro" id="IPR050109">
    <property type="entry name" value="HTH-type_TetR-like_transc_reg"/>
</dbReference>
<feature type="domain" description="HTH tetR-type" evidence="5">
    <location>
        <begin position="14"/>
        <end position="74"/>
    </location>
</feature>
<dbReference type="OrthoDB" id="2373640at2"/>
<evidence type="ECO:0000256" key="3">
    <source>
        <dbReference type="ARBA" id="ARBA00023163"/>
    </source>
</evidence>
<dbReference type="GO" id="GO:0003700">
    <property type="term" value="F:DNA-binding transcription factor activity"/>
    <property type="evidence" value="ECO:0007669"/>
    <property type="project" value="TreeGrafter"/>
</dbReference>
<dbReference type="PROSITE" id="PS50977">
    <property type="entry name" value="HTH_TETR_2"/>
    <property type="match status" value="1"/>
</dbReference>
<dbReference type="InterPro" id="IPR001647">
    <property type="entry name" value="HTH_TetR"/>
</dbReference>
<evidence type="ECO:0000256" key="2">
    <source>
        <dbReference type="ARBA" id="ARBA00023125"/>
    </source>
</evidence>
<evidence type="ECO:0000313" key="6">
    <source>
        <dbReference type="EMBL" id="KEQ24901.1"/>
    </source>
</evidence>
<dbReference type="PANTHER" id="PTHR30055">
    <property type="entry name" value="HTH-TYPE TRANSCRIPTIONAL REGULATOR RUTR"/>
    <property type="match status" value="1"/>
</dbReference>
<dbReference type="SUPFAM" id="SSF48498">
    <property type="entry name" value="Tetracyclin repressor-like, C-terminal domain"/>
    <property type="match status" value="1"/>
</dbReference>
<name>A0A081P2H8_9BACL</name>
<evidence type="ECO:0000313" key="7">
    <source>
        <dbReference type="Proteomes" id="UP000028123"/>
    </source>
</evidence>
<keyword evidence="7" id="KW-1185">Reference proteome</keyword>
<dbReference type="SUPFAM" id="SSF46689">
    <property type="entry name" value="Homeodomain-like"/>
    <property type="match status" value="1"/>
</dbReference>